<gene>
    <name evidence="2" type="ORF">ACFPQ5_00820</name>
</gene>
<evidence type="ECO:0000259" key="1">
    <source>
        <dbReference type="Pfam" id="PF13480"/>
    </source>
</evidence>
<dbReference type="Pfam" id="PF13480">
    <property type="entry name" value="Acetyltransf_6"/>
    <property type="match status" value="1"/>
</dbReference>
<dbReference type="GO" id="GO:0016746">
    <property type="term" value="F:acyltransferase activity"/>
    <property type="evidence" value="ECO:0007669"/>
    <property type="project" value="UniProtKB-KW"/>
</dbReference>
<feature type="domain" description="BioF2-like acetyltransferase" evidence="1">
    <location>
        <begin position="162"/>
        <end position="285"/>
    </location>
</feature>
<dbReference type="SUPFAM" id="SSF55729">
    <property type="entry name" value="Acyl-CoA N-acyltransferases (Nat)"/>
    <property type="match status" value="1"/>
</dbReference>
<keyword evidence="2" id="KW-0012">Acyltransferase</keyword>
<dbReference type="EMBL" id="JBHSMR010000001">
    <property type="protein sequence ID" value="MFC5476712.1"/>
    <property type="molecule type" value="Genomic_DNA"/>
</dbReference>
<evidence type="ECO:0000313" key="2">
    <source>
        <dbReference type="EMBL" id="MFC5476712.1"/>
    </source>
</evidence>
<dbReference type="EC" id="2.3.1.-" evidence="2"/>
<reference evidence="3" key="1">
    <citation type="journal article" date="2019" name="Int. J. Syst. Evol. Microbiol.">
        <title>The Global Catalogue of Microorganisms (GCM) 10K type strain sequencing project: providing services to taxonomists for standard genome sequencing and annotation.</title>
        <authorList>
            <consortium name="The Broad Institute Genomics Platform"/>
            <consortium name="The Broad Institute Genome Sequencing Center for Infectious Disease"/>
            <person name="Wu L."/>
            <person name="Ma J."/>
        </authorList>
    </citation>
    <scope>NUCLEOTIDE SEQUENCE [LARGE SCALE GENOMIC DNA]</scope>
    <source>
        <strain evidence="3">CCUG 43111</strain>
    </source>
</reference>
<keyword evidence="2" id="KW-0808">Transferase</keyword>
<comment type="caution">
    <text evidence="2">The sequence shown here is derived from an EMBL/GenBank/DDBJ whole genome shotgun (WGS) entry which is preliminary data.</text>
</comment>
<organism evidence="2 3">
    <name type="scientific">Massilia suwonensis</name>
    <dbReference type="NCBI Taxonomy" id="648895"/>
    <lineage>
        <taxon>Bacteria</taxon>
        <taxon>Pseudomonadati</taxon>
        <taxon>Pseudomonadota</taxon>
        <taxon>Betaproteobacteria</taxon>
        <taxon>Burkholderiales</taxon>
        <taxon>Oxalobacteraceae</taxon>
        <taxon>Telluria group</taxon>
        <taxon>Massilia</taxon>
    </lineage>
</organism>
<sequence>MMQARFFDAGDASAWDDFCRGAHGATFLHSRAFLSYHGARFIDRSVVIERDGAWLGVIPAAQRPADPSVVASHPGASYGGIVHQGRLRGMHMLHALDAARALWASAGYERLQYKAVPHIYHAAPAQEDLYALFRAGAVRYRVDLSSCIDLRHRLPVGARRTRGKKKAQRAGVQVAQGSAQLAALWPVLADNLMRNHGVVPVHTLEEIGLLADRFPEHIQVMTALLDGVVEAGIVLFIGPTVMHAQYIASSETGYALNALDLLFEEAIAHGARSGKRYFDFGISTEDQGRVLNEGLVQFKNEFGAGGVVHEFYELDLKGAGNASQ</sequence>
<evidence type="ECO:0000313" key="3">
    <source>
        <dbReference type="Proteomes" id="UP001596101"/>
    </source>
</evidence>
<proteinExistence type="predicted"/>
<dbReference type="RefSeq" id="WP_379750949.1">
    <property type="nucleotide sequence ID" value="NZ_JBHSMR010000001.1"/>
</dbReference>
<accession>A0ABW0MHY3</accession>
<name>A0ABW0MHY3_9BURK</name>
<keyword evidence="3" id="KW-1185">Reference proteome</keyword>
<protein>
    <submittedName>
        <fullName evidence="2">GNAT family N-acetyltransferase</fullName>
        <ecNumber evidence="2">2.3.1.-</ecNumber>
    </submittedName>
</protein>
<dbReference type="Gene3D" id="3.40.630.30">
    <property type="match status" value="1"/>
</dbReference>
<dbReference type="InterPro" id="IPR038740">
    <property type="entry name" value="BioF2-like_GNAT_dom"/>
</dbReference>
<dbReference type="InterPro" id="IPR016181">
    <property type="entry name" value="Acyl_CoA_acyltransferase"/>
</dbReference>
<dbReference type="Proteomes" id="UP001596101">
    <property type="component" value="Unassembled WGS sequence"/>
</dbReference>